<comment type="caution">
    <text evidence="12">The sequence shown here is derived from an EMBL/GenBank/DDBJ whole genome shotgun (WGS) entry which is preliminary data.</text>
</comment>
<dbReference type="KEGG" id="cput:CONPUDRAFT_152221"/>
<dbReference type="RefSeq" id="XP_007767016.1">
    <property type="nucleotide sequence ID" value="XM_007768826.1"/>
</dbReference>
<evidence type="ECO:0000256" key="9">
    <source>
        <dbReference type="ARBA" id="ARBA00023136"/>
    </source>
</evidence>
<evidence type="ECO:0000256" key="3">
    <source>
        <dbReference type="ARBA" id="ARBA00022448"/>
    </source>
</evidence>
<dbReference type="GO" id="GO:0005789">
    <property type="term" value="C:endoplasmic reticulum membrane"/>
    <property type="evidence" value="ECO:0007669"/>
    <property type="project" value="UniProtKB-SubCell"/>
</dbReference>
<dbReference type="AlphaFoldDB" id="A0A5M3MW17"/>
<dbReference type="GO" id="GO:0015031">
    <property type="term" value="P:protein transport"/>
    <property type="evidence" value="ECO:0007669"/>
    <property type="project" value="UniProtKB-KW"/>
</dbReference>
<evidence type="ECO:0000256" key="1">
    <source>
        <dbReference type="ARBA" id="ARBA00004163"/>
    </source>
</evidence>
<evidence type="ECO:0000256" key="7">
    <source>
        <dbReference type="ARBA" id="ARBA00022927"/>
    </source>
</evidence>
<feature type="compositionally biased region" description="Low complexity" evidence="10">
    <location>
        <begin position="144"/>
        <end position="165"/>
    </location>
</feature>
<evidence type="ECO:0000256" key="2">
    <source>
        <dbReference type="ARBA" id="ARBA00007891"/>
    </source>
</evidence>
<keyword evidence="9 11" id="KW-0472">Membrane</keyword>
<name>A0A5M3MW17_CONPW</name>
<dbReference type="PANTHER" id="PTHR13050:SF7">
    <property type="entry name" value="VESICLE TRANSPORT PROTEIN USE1"/>
    <property type="match status" value="1"/>
</dbReference>
<feature type="region of interest" description="Disordered" evidence="10">
    <location>
        <begin position="93"/>
        <end position="166"/>
    </location>
</feature>
<evidence type="ECO:0000256" key="4">
    <source>
        <dbReference type="ARBA" id="ARBA00022692"/>
    </source>
</evidence>
<feature type="transmembrane region" description="Helical" evidence="11">
    <location>
        <begin position="255"/>
        <end position="274"/>
    </location>
</feature>
<keyword evidence="8 11" id="KW-1133">Transmembrane helix</keyword>
<keyword evidence="7" id="KW-0653">Protein transport</keyword>
<keyword evidence="5" id="KW-0256">Endoplasmic reticulum</keyword>
<accession>A0A5M3MW17</accession>
<dbReference type="OMA" id="NATHFSD"/>
<sequence length="277" mass="31084">MSIRTEEQAIHDRINLPRMVHRLQKSVDEDTWPGASDREAWMKVQGKLQNIKHARLLLKNVRADDPNPVPHLQQKYDRFENVLDQLQRTLLEIDERVAPPPRRPRPILPSLPPPSTTKGDSGASEPAASPGDEVPAEEPPLVDSLIPSSEAELPPPSELENSLLPPTLPAATSKLNATPTIIQNSRARQEELSEQLALMATQLKRNATHFSDSLEKDKSAVEDLQEKLDSNFDVMKKERLRLRDFRGKSGSTTCLVIMSIIAVLVSFIMMVFFIRVT</sequence>
<dbReference type="CDD" id="cd15860">
    <property type="entry name" value="SNARE_USE1"/>
    <property type="match status" value="1"/>
</dbReference>
<protein>
    <recommendedName>
        <fullName evidence="14">t-SNARE coiled-coil homology domain-containing protein</fullName>
    </recommendedName>
</protein>
<keyword evidence="4 11" id="KW-0812">Transmembrane</keyword>
<proteinExistence type="inferred from homology"/>
<evidence type="ECO:0000256" key="10">
    <source>
        <dbReference type="SAM" id="MobiDB-lite"/>
    </source>
</evidence>
<dbReference type="GO" id="GO:0031201">
    <property type="term" value="C:SNARE complex"/>
    <property type="evidence" value="ECO:0007669"/>
    <property type="project" value="TreeGrafter"/>
</dbReference>
<evidence type="ECO:0008006" key="14">
    <source>
        <dbReference type="Google" id="ProtNLM"/>
    </source>
</evidence>
<dbReference type="PANTHER" id="PTHR13050">
    <property type="entry name" value="USE1-LIKE PROTEIN"/>
    <property type="match status" value="1"/>
</dbReference>
<keyword evidence="3" id="KW-0813">Transport</keyword>
<keyword evidence="13" id="KW-1185">Reference proteome</keyword>
<evidence type="ECO:0000313" key="13">
    <source>
        <dbReference type="Proteomes" id="UP000053558"/>
    </source>
</evidence>
<keyword evidence="6" id="KW-0931">ER-Golgi transport</keyword>
<dbReference type="Pfam" id="PF09753">
    <property type="entry name" value="Use1"/>
    <property type="match status" value="1"/>
</dbReference>
<dbReference type="GO" id="GO:0005484">
    <property type="term" value="F:SNAP receptor activity"/>
    <property type="evidence" value="ECO:0007669"/>
    <property type="project" value="TreeGrafter"/>
</dbReference>
<evidence type="ECO:0000313" key="12">
    <source>
        <dbReference type="EMBL" id="EIW83187.1"/>
    </source>
</evidence>
<dbReference type="Proteomes" id="UP000053558">
    <property type="component" value="Unassembled WGS sequence"/>
</dbReference>
<dbReference type="OrthoDB" id="4506189at2759"/>
<dbReference type="EMBL" id="JH711576">
    <property type="protein sequence ID" value="EIW83187.1"/>
    <property type="molecule type" value="Genomic_DNA"/>
</dbReference>
<feature type="compositionally biased region" description="Pro residues" evidence="10">
    <location>
        <begin position="98"/>
        <end position="115"/>
    </location>
</feature>
<evidence type="ECO:0000256" key="8">
    <source>
        <dbReference type="ARBA" id="ARBA00022989"/>
    </source>
</evidence>
<evidence type="ECO:0000256" key="11">
    <source>
        <dbReference type="SAM" id="Phobius"/>
    </source>
</evidence>
<evidence type="ECO:0000256" key="6">
    <source>
        <dbReference type="ARBA" id="ARBA00022892"/>
    </source>
</evidence>
<dbReference type="GO" id="GO:0006890">
    <property type="term" value="P:retrograde vesicle-mediated transport, Golgi to endoplasmic reticulum"/>
    <property type="evidence" value="ECO:0007669"/>
    <property type="project" value="TreeGrafter"/>
</dbReference>
<dbReference type="InterPro" id="IPR019150">
    <property type="entry name" value="Vesicle_transport_protein_Use1"/>
</dbReference>
<reference evidence="13" key="1">
    <citation type="journal article" date="2012" name="Science">
        <title>The Paleozoic origin of enzymatic lignin decomposition reconstructed from 31 fungal genomes.</title>
        <authorList>
            <person name="Floudas D."/>
            <person name="Binder M."/>
            <person name="Riley R."/>
            <person name="Barry K."/>
            <person name="Blanchette R.A."/>
            <person name="Henrissat B."/>
            <person name="Martinez A.T."/>
            <person name="Otillar R."/>
            <person name="Spatafora J.W."/>
            <person name="Yadav J.S."/>
            <person name="Aerts A."/>
            <person name="Benoit I."/>
            <person name="Boyd A."/>
            <person name="Carlson A."/>
            <person name="Copeland A."/>
            <person name="Coutinho P.M."/>
            <person name="de Vries R.P."/>
            <person name="Ferreira P."/>
            <person name="Findley K."/>
            <person name="Foster B."/>
            <person name="Gaskell J."/>
            <person name="Glotzer D."/>
            <person name="Gorecki P."/>
            <person name="Heitman J."/>
            <person name="Hesse C."/>
            <person name="Hori C."/>
            <person name="Igarashi K."/>
            <person name="Jurgens J.A."/>
            <person name="Kallen N."/>
            <person name="Kersten P."/>
            <person name="Kohler A."/>
            <person name="Kuees U."/>
            <person name="Kumar T.K.A."/>
            <person name="Kuo A."/>
            <person name="LaButti K."/>
            <person name="Larrondo L.F."/>
            <person name="Lindquist E."/>
            <person name="Ling A."/>
            <person name="Lombard V."/>
            <person name="Lucas S."/>
            <person name="Lundell T."/>
            <person name="Martin R."/>
            <person name="McLaughlin D.J."/>
            <person name="Morgenstern I."/>
            <person name="Morin E."/>
            <person name="Murat C."/>
            <person name="Nagy L.G."/>
            <person name="Nolan M."/>
            <person name="Ohm R.A."/>
            <person name="Patyshakuliyeva A."/>
            <person name="Rokas A."/>
            <person name="Ruiz-Duenas F.J."/>
            <person name="Sabat G."/>
            <person name="Salamov A."/>
            <person name="Samejima M."/>
            <person name="Schmutz J."/>
            <person name="Slot J.C."/>
            <person name="St John F."/>
            <person name="Stenlid J."/>
            <person name="Sun H."/>
            <person name="Sun S."/>
            <person name="Syed K."/>
            <person name="Tsang A."/>
            <person name="Wiebenga A."/>
            <person name="Young D."/>
            <person name="Pisabarro A."/>
            <person name="Eastwood D.C."/>
            <person name="Martin F."/>
            <person name="Cullen D."/>
            <person name="Grigoriev I.V."/>
            <person name="Hibbett D.S."/>
        </authorList>
    </citation>
    <scope>NUCLEOTIDE SEQUENCE [LARGE SCALE GENOMIC DNA]</scope>
    <source>
        <strain evidence="13">RWD-64-598 SS2</strain>
    </source>
</reference>
<organism evidence="12 13">
    <name type="scientific">Coniophora puteana (strain RWD-64-598)</name>
    <name type="common">Brown rot fungus</name>
    <dbReference type="NCBI Taxonomy" id="741705"/>
    <lineage>
        <taxon>Eukaryota</taxon>
        <taxon>Fungi</taxon>
        <taxon>Dikarya</taxon>
        <taxon>Basidiomycota</taxon>
        <taxon>Agaricomycotina</taxon>
        <taxon>Agaricomycetes</taxon>
        <taxon>Agaricomycetidae</taxon>
        <taxon>Boletales</taxon>
        <taxon>Coniophorineae</taxon>
        <taxon>Coniophoraceae</taxon>
        <taxon>Coniophora</taxon>
    </lineage>
</organism>
<comment type="subcellular location">
    <subcellularLocation>
        <location evidence="1">Endoplasmic reticulum membrane</location>
        <topology evidence="1">Single-pass type IV membrane protein</topology>
    </subcellularLocation>
</comment>
<gene>
    <name evidence="12" type="ORF">CONPUDRAFT_152221</name>
</gene>
<evidence type="ECO:0000256" key="5">
    <source>
        <dbReference type="ARBA" id="ARBA00022824"/>
    </source>
</evidence>
<comment type="similarity">
    <text evidence="2">Belongs to the USE1 family.</text>
</comment>
<dbReference type="GeneID" id="19202963"/>